<keyword evidence="2" id="KW-1185">Reference proteome</keyword>
<evidence type="ECO:0000313" key="1">
    <source>
        <dbReference type="EMBL" id="MDC3425230.1"/>
    </source>
</evidence>
<comment type="caution">
    <text evidence="1">The sequence shown here is derived from an EMBL/GenBank/DDBJ whole genome shotgun (WGS) entry which is preliminary data.</text>
</comment>
<dbReference type="InterPro" id="IPR036916">
    <property type="entry name" value="Sda_sf"/>
</dbReference>
<name>A0A9X4AP67_9BACI</name>
<dbReference type="SUPFAM" id="SSF100985">
    <property type="entry name" value="Sporulation inhibitor Sda"/>
    <property type="match status" value="1"/>
</dbReference>
<dbReference type="EMBL" id="JAMQKB010000012">
    <property type="protein sequence ID" value="MDC3425230.1"/>
    <property type="molecule type" value="Genomic_DNA"/>
</dbReference>
<dbReference type="InterPro" id="IPR015064">
    <property type="entry name" value="Sda"/>
</dbReference>
<organism evidence="1 2">
    <name type="scientific">Terrihalobacillus insolitus</name>
    <dbReference type="NCBI Taxonomy" id="2950438"/>
    <lineage>
        <taxon>Bacteria</taxon>
        <taxon>Bacillati</taxon>
        <taxon>Bacillota</taxon>
        <taxon>Bacilli</taxon>
        <taxon>Bacillales</taxon>
        <taxon>Bacillaceae</taxon>
        <taxon>Terrihalobacillus</taxon>
    </lineage>
</organism>
<protein>
    <submittedName>
        <fullName evidence="1">Sporulation histidine kinase inhibitor Sda</fullName>
    </submittedName>
</protein>
<dbReference type="Proteomes" id="UP001145050">
    <property type="component" value="Unassembled WGS sequence"/>
</dbReference>
<dbReference type="RefSeq" id="WP_272437037.1">
    <property type="nucleotide sequence ID" value="NZ_JAMQKB010000012.1"/>
</dbReference>
<sequence length="43" mass="4968">MFENLSDQKLIEGYKKAKELGLDREFVRILESALLSRGLKITN</sequence>
<accession>A0A9X4AP67</accession>
<gene>
    <name evidence="1" type="ORF">NC797_12020</name>
</gene>
<dbReference type="Gene3D" id="1.10.287.1100">
    <property type="entry name" value="Sporulation inhibitor A"/>
    <property type="match status" value="1"/>
</dbReference>
<proteinExistence type="predicted"/>
<reference evidence="1" key="1">
    <citation type="submission" date="2022-06" db="EMBL/GenBank/DDBJ databases">
        <title>Aquibacillus sp. a new bacterium isolated from soil saline samples.</title>
        <authorList>
            <person name="Galisteo C."/>
            <person name="De La Haba R."/>
            <person name="Sanchez-Porro C."/>
            <person name="Ventosa A."/>
        </authorList>
    </citation>
    <scope>NUCLEOTIDE SEQUENCE</scope>
    <source>
        <strain evidence="1">3ASR75-11</strain>
    </source>
</reference>
<dbReference type="AlphaFoldDB" id="A0A9X4AP67"/>
<dbReference type="Pfam" id="PF08970">
    <property type="entry name" value="Sda"/>
    <property type="match status" value="1"/>
</dbReference>
<evidence type="ECO:0000313" key="2">
    <source>
        <dbReference type="Proteomes" id="UP001145050"/>
    </source>
</evidence>